<dbReference type="RefSeq" id="XP_005817924.1">
    <property type="nucleotide sequence ID" value="XM_005817867.1"/>
</dbReference>
<dbReference type="InterPro" id="IPR015424">
    <property type="entry name" value="PyrdxlP-dep_Trfase"/>
</dbReference>
<dbReference type="STRING" id="905079.L1I4X4"/>
<sequence length="297" mass="33416">MKDLFLLDRNWTFVNHGAFGAPFSLIVDIAQRWRVYTERQPLRFIDRELFPRVVGVIKKFASFLNCRPEDLVLLQNATTGLNCILQSFPLSAQDKVLFFDCTYASVKKMIRKVCKDKNAVPVEAKLKLKEMKGSEDILAQVEAAIPEGCKLVVIDHVTSNEALLFPIDELVEICHKKDALVLIDGAHGLGSCPLDLERTGADFYVGNCHKWFCAPRGVAFLHVNHSNLSKMSPVRGAIVSHGYEEGFASEFIWDGARDYSSWFALDSCLLAWEQLDLSACRAYSKKLLDWAGHMLGE</sequence>
<dbReference type="KEGG" id="gtt:GUITHDRAFT_83567"/>
<dbReference type="PANTHER" id="PTHR43092:SF2">
    <property type="entry name" value="HERCYNYLCYSTEINE SULFOXIDE LYASE"/>
    <property type="match status" value="1"/>
</dbReference>
<dbReference type="HOGENOM" id="CLU_003433_3_1_1"/>
<dbReference type="SUPFAM" id="SSF53383">
    <property type="entry name" value="PLP-dependent transferases"/>
    <property type="match status" value="1"/>
</dbReference>
<dbReference type="OrthoDB" id="5978656at2759"/>
<dbReference type="InterPro" id="IPR000192">
    <property type="entry name" value="Aminotrans_V_dom"/>
</dbReference>
<organism evidence="3">
    <name type="scientific">Guillardia theta (strain CCMP2712)</name>
    <name type="common">Cryptophyte</name>
    <dbReference type="NCBI Taxonomy" id="905079"/>
    <lineage>
        <taxon>Eukaryota</taxon>
        <taxon>Cryptophyceae</taxon>
        <taxon>Pyrenomonadales</taxon>
        <taxon>Geminigeraceae</taxon>
        <taxon>Guillardia</taxon>
    </lineage>
</organism>
<dbReference type="EMBL" id="JH993439">
    <property type="protein sequence ID" value="EKX30944.1"/>
    <property type="molecule type" value="Genomic_DNA"/>
</dbReference>
<dbReference type="EnsemblProtists" id="EKX30944">
    <property type="protein sequence ID" value="EKX30944"/>
    <property type="gene ID" value="GUITHDRAFT_83567"/>
</dbReference>
<feature type="domain" description="Aminotransferase class V" evidence="2">
    <location>
        <begin position="58"/>
        <end position="236"/>
    </location>
</feature>
<dbReference type="eggNOG" id="KOG1549">
    <property type="taxonomic scope" value="Eukaryota"/>
</dbReference>
<evidence type="ECO:0000256" key="1">
    <source>
        <dbReference type="ARBA" id="ARBA00022898"/>
    </source>
</evidence>
<proteinExistence type="predicted"/>
<dbReference type="AlphaFoldDB" id="L1I4X4"/>
<dbReference type="GeneID" id="17287663"/>
<dbReference type="Gene3D" id="3.90.1150.10">
    <property type="entry name" value="Aspartate Aminotransferase, domain 1"/>
    <property type="match status" value="1"/>
</dbReference>
<keyword evidence="5" id="KW-1185">Reference proteome</keyword>
<keyword evidence="1" id="KW-0663">Pyridoxal phosphate</keyword>
<protein>
    <recommendedName>
        <fullName evidence="2">Aminotransferase class V domain-containing protein</fullName>
    </recommendedName>
</protein>
<evidence type="ECO:0000313" key="5">
    <source>
        <dbReference type="Proteomes" id="UP000011087"/>
    </source>
</evidence>
<evidence type="ECO:0000313" key="4">
    <source>
        <dbReference type="EnsemblProtists" id="EKX30944"/>
    </source>
</evidence>
<dbReference type="InterPro" id="IPR015422">
    <property type="entry name" value="PyrdxlP-dep_Trfase_small"/>
</dbReference>
<dbReference type="OMA" id="DDHRANG"/>
<dbReference type="PaxDb" id="55529-EKX30944"/>
<accession>L1I4X4</accession>
<name>L1I4X4_GUITC</name>
<evidence type="ECO:0000313" key="3">
    <source>
        <dbReference type="EMBL" id="EKX30944.1"/>
    </source>
</evidence>
<dbReference type="PANTHER" id="PTHR43092">
    <property type="entry name" value="L-CYSTEINE DESULFHYDRASE"/>
    <property type="match status" value="1"/>
</dbReference>
<gene>
    <name evidence="3" type="ORF">GUITHDRAFT_83567</name>
</gene>
<dbReference type="Gene3D" id="3.40.640.10">
    <property type="entry name" value="Type I PLP-dependent aspartate aminotransferase-like (Major domain)"/>
    <property type="match status" value="1"/>
</dbReference>
<feature type="non-terminal residue" evidence="3">
    <location>
        <position position="297"/>
    </location>
</feature>
<dbReference type="Pfam" id="PF00266">
    <property type="entry name" value="Aminotran_5"/>
    <property type="match status" value="1"/>
</dbReference>
<evidence type="ECO:0000259" key="2">
    <source>
        <dbReference type="Pfam" id="PF00266"/>
    </source>
</evidence>
<reference evidence="4" key="3">
    <citation type="submission" date="2016-03" db="UniProtKB">
        <authorList>
            <consortium name="EnsemblProtists"/>
        </authorList>
    </citation>
    <scope>IDENTIFICATION</scope>
</reference>
<dbReference type="Proteomes" id="UP000011087">
    <property type="component" value="Unassembled WGS sequence"/>
</dbReference>
<dbReference type="InterPro" id="IPR015421">
    <property type="entry name" value="PyrdxlP-dep_Trfase_major"/>
</dbReference>
<reference evidence="5" key="2">
    <citation type="submission" date="2012-11" db="EMBL/GenBank/DDBJ databases">
        <authorList>
            <person name="Kuo A."/>
            <person name="Curtis B.A."/>
            <person name="Tanifuji G."/>
            <person name="Burki F."/>
            <person name="Gruber A."/>
            <person name="Irimia M."/>
            <person name="Maruyama S."/>
            <person name="Arias M.C."/>
            <person name="Ball S.G."/>
            <person name="Gile G.H."/>
            <person name="Hirakawa Y."/>
            <person name="Hopkins J.F."/>
            <person name="Rensing S.A."/>
            <person name="Schmutz J."/>
            <person name="Symeonidi A."/>
            <person name="Elias M."/>
            <person name="Eveleigh R.J."/>
            <person name="Herman E.K."/>
            <person name="Klute M.J."/>
            <person name="Nakayama T."/>
            <person name="Obornik M."/>
            <person name="Reyes-Prieto A."/>
            <person name="Armbrust E.V."/>
            <person name="Aves S.J."/>
            <person name="Beiko R.G."/>
            <person name="Coutinho P."/>
            <person name="Dacks J.B."/>
            <person name="Durnford D.G."/>
            <person name="Fast N.M."/>
            <person name="Green B.R."/>
            <person name="Grisdale C."/>
            <person name="Hempe F."/>
            <person name="Henrissat B."/>
            <person name="Hoppner M.P."/>
            <person name="Ishida K.-I."/>
            <person name="Kim E."/>
            <person name="Koreny L."/>
            <person name="Kroth P.G."/>
            <person name="Liu Y."/>
            <person name="Malik S.-B."/>
            <person name="Maier U.G."/>
            <person name="McRose D."/>
            <person name="Mock T."/>
            <person name="Neilson J.A."/>
            <person name="Onodera N.T."/>
            <person name="Poole A.M."/>
            <person name="Pritham E.J."/>
            <person name="Richards T.A."/>
            <person name="Rocap G."/>
            <person name="Roy S.W."/>
            <person name="Sarai C."/>
            <person name="Schaack S."/>
            <person name="Shirato S."/>
            <person name="Slamovits C.H."/>
            <person name="Spencer D.F."/>
            <person name="Suzuki S."/>
            <person name="Worden A.Z."/>
            <person name="Zauner S."/>
            <person name="Barry K."/>
            <person name="Bell C."/>
            <person name="Bharti A.K."/>
            <person name="Crow J.A."/>
            <person name="Grimwood J."/>
            <person name="Kramer R."/>
            <person name="Lindquist E."/>
            <person name="Lucas S."/>
            <person name="Salamov A."/>
            <person name="McFadden G.I."/>
            <person name="Lane C.E."/>
            <person name="Keeling P.J."/>
            <person name="Gray M.W."/>
            <person name="Grigoriev I.V."/>
            <person name="Archibald J.M."/>
        </authorList>
    </citation>
    <scope>NUCLEOTIDE SEQUENCE</scope>
    <source>
        <strain evidence="5">CCMP2712</strain>
    </source>
</reference>
<reference evidence="3 5" key="1">
    <citation type="journal article" date="2012" name="Nature">
        <title>Algal genomes reveal evolutionary mosaicism and the fate of nucleomorphs.</title>
        <authorList>
            <consortium name="DOE Joint Genome Institute"/>
            <person name="Curtis B.A."/>
            <person name="Tanifuji G."/>
            <person name="Burki F."/>
            <person name="Gruber A."/>
            <person name="Irimia M."/>
            <person name="Maruyama S."/>
            <person name="Arias M.C."/>
            <person name="Ball S.G."/>
            <person name="Gile G.H."/>
            <person name="Hirakawa Y."/>
            <person name="Hopkins J.F."/>
            <person name="Kuo A."/>
            <person name="Rensing S.A."/>
            <person name="Schmutz J."/>
            <person name="Symeonidi A."/>
            <person name="Elias M."/>
            <person name="Eveleigh R.J."/>
            <person name="Herman E.K."/>
            <person name="Klute M.J."/>
            <person name="Nakayama T."/>
            <person name="Obornik M."/>
            <person name="Reyes-Prieto A."/>
            <person name="Armbrust E.V."/>
            <person name="Aves S.J."/>
            <person name="Beiko R.G."/>
            <person name="Coutinho P."/>
            <person name="Dacks J.B."/>
            <person name="Durnford D.G."/>
            <person name="Fast N.M."/>
            <person name="Green B.R."/>
            <person name="Grisdale C.J."/>
            <person name="Hempel F."/>
            <person name="Henrissat B."/>
            <person name="Hoppner M.P."/>
            <person name="Ishida K."/>
            <person name="Kim E."/>
            <person name="Koreny L."/>
            <person name="Kroth P.G."/>
            <person name="Liu Y."/>
            <person name="Malik S.B."/>
            <person name="Maier U.G."/>
            <person name="McRose D."/>
            <person name="Mock T."/>
            <person name="Neilson J.A."/>
            <person name="Onodera N.T."/>
            <person name="Poole A.M."/>
            <person name="Pritham E.J."/>
            <person name="Richards T.A."/>
            <person name="Rocap G."/>
            <person name="Roy S.W."/>
            <person name="Sarai C."/>
            <person name="Schaack S."/>
            <person name="Shirato S."/>
            <person name="Slamovits C.H."/>
            <person name="Spencer D.F."/>
            <person name="Suzuki S."/>
            <person name="Worden A.Z."/>
            <person name="Zauner S."/>
            <person name="Barry K."/>
            <person name="Bell C."/>
            <person name="Bharti A.K."/>
            <person name="Crow J.A."/>
            <person name="Grimwood J."/>
            <person name="Kramer R."/>
            <person name="Lindquist E."/>
            <person name="Lucas S."/>
            <person name="Salamov A."/>
            <person name="McFadden G.I."/>
            <person name="Lane C.E."/>
            <person name="Keeling P.J."/>
            <person name="Gray M.W."/>
            <person name="Grigoriev I.V."/>
            <person name="Archibald J.M."/>
        </authorList>
    </citation>
    <scope>NUCLEOTIDE SEQUENCE</scope>
    <source>
        <strain evidence="3 5">CCMP2712</strain>
    </source>
</reference>